<reference evidence="1 2" key="1">
    <citation type="submission" date="2019-08" db="EMBL/GenBank/DDBJ databases">
        <title>In-depth cultivation of the pig gut microbiome towards novel bacterial diversity and tailored functional studies.</title>
        <authorList>
            <person name="Wylensek D."/>
            <person name="Hitch T.C.A."/>
            <person name="Clavel T."/>
        </authorList>
    </citation>
    <scope>NUCLEOTIDE SEQUENCE [LARGE SCALE GENOMIC DNA]</scope>
    <source>
        <strain evidence="1 2">BBE-744-WT-12</strain>
    </source>
</reference>
<name>A0A844G7I7_9BACT</name>
<keyword evidence="2" id="KW-1185">Reference proteome</keyword>
<sequence length="212" mass="23318">MLPILTPGEAAARDDGEFLTGFYWRTGSVLLRVAEAAARNTCGELCSLRFTWSRPKRSASSETEFLYDTFAAMLDGAELLAQAECSRLVLEKVPGMNLLFGLAGFPNGVTAEFELNECLPDTMPDTCFLKANFTHGHVTNQPIVGHFNEEGMLFATDRELRREIPENVEGPFPDGPVEQLLRRFRKAAARGLVPPGAFGAVRLNKLIRGALK</sequence>
<comment type="caution">
    <text evidence="1">The sequence shown here is derived from an EMBL/GenBank/DDBJ whole genome shotgun (WGS) entry which is preliminary data.</text>
</comment>
<protein>
    <submittedName>
        <fullName evidence="1">Uncharacterized protein</fullName>
    </submittedName>
</protein>
<evidence type="ECO:0000313" key="1">
    <source>
        <dbReference type="EMBL" id="MST99113.1"/>
    </source>
</evidence>
<dbReference type="Proteomes" id="UP000435649">
    <property type="component" value="Unassembled WGS sequence"/>
</dbReference>
<proteinExistence type="predicted"/>
<dbReference type="AlphaFoldDB" id="A0A844G7I7"/>
<organism evidence="1 2">
    <name type="scientific">Victivallis lenta</name>
    <dbReference type="NCBI Taxonomy" id="2606640"/>
    <lineage>
        <taxon>Bacteria</taxon>
        <taxon>Pseudomonadati</taxon>
        <taxon>Lentisphaerota</taxon>
        <taxon>Lentisphaeria</taxon>
        <taxon>Victivallales</taxon>
        <taxon>Victivallaceae</taxon>
        <taxon>Victivallis</taxon>
    </lineage>
</organism>
<dbReference type="EMBL" id="VUNS01000029">
    <property type="protein sequence ID" value="MST99113.1"/>
    <property type="molecule type" value="Genomic_DNA"/>
</dbReference>
<gene>
    <name evidence="1" type="ORF">FYJ85_18930</name>
</gene>
<dbReference type="RefSeq" id="WP_154420263.1">
    <property type="nucleotide sequence ID" value="NZ_VUNS01000029.1"/>
</dbReference>
<accession>A0A844G7I7</accession>
<evidence type="ECO:0000313" key="2">
    <source>
        <dbReference type="Proteomes" id="UP000435649"/>
    </source>
</evidence>